<dbReference type="EMBL" id="JPVR01000078">
    <property type="protein sequence ID" value="KGR83095.1"/>
    <property type="molecule type" value="Genomic_DNA"/>
</dbReference>
<proteinExistence type="predicted"/>
<reference evidence="2 3" key="1">
    <citation type="submission" date="2014-02" db="EMBL/GenBank/DDBJ databases">
        <title>Draft genome sequence of Lysinibacillus boronitolerans NBRC 103108.</title>
        <authorList>
            <person name="Zhang F."/>
            <person name="Wang G."/>
            <person name="Zhang L."/>
        </authorList>
    </citation>
    <scope>NUCLEOTIDE SEQUENCE [LARGE SCALE GENOMIC DNA]</scope>
    <source>
        <strain evidence="2 3">NBRC 103108</strain>
    </source>
</reference>
<accession>A0ABR4XX86</accession>
<dbReference type="RefSeq" id="WP_036079186.1">
    <property type="nucleotide sequence ID" value="NZ_AVCW01000004.1"/>
</dbReference>
<keyword evidence="3" id="KW-1185">Reference proteome</keyword>
<gene>
    <name evidence="2" type="ORF">CD31_17055</name>
</gene>
<dbReference type="Proteomes" id="UP000030487">
    <property type="component" value="Unassembled WGS sequence"/>
</dbReference>
<keyword evidence="1" id="KW-0812">Transmembrane</keyword>
<protein>
    <submittedName>
        <fullName evidence="2">Uncharacterized protein</fullName>
    </submittedName>
</protein>
<feature type="transmembrane region" description="Helical" evidence="1">
    <location>
        <begin position="101"/>
        <end position="118"/>
    </location>
</feature>
<organism evidence="2 3">
    <name type="scientific">Lysinibacillus boronitolerans JCM 21713 = 10a = NBRC 103108</name>
    <dbReference type="NCBI Taxonomy" id="1294264"/>
    <lineage>
        <taxon>Bacteria</taxon>
        <taxon>Bacillati</taxon>
        <taxon>Bacillota</taxon>
        <taxon>Bacilli</taxon>
        <taxon>Bacillales</taxon>
        <taxon>Bacillaceae</taxon>
        <taxon>Lysinibacillus</taxon>
    </lineage>
</organism>
<evidence type="ECO:0000313" key="2">
    <source>
        <dbReference type="EMBL" id="KGR83095.1"/>
    </source>
</evidence>
<sequence length="186" mass="21413">MFKKKILVGYSEDTVQAIIEHLDRNSISFELDIKDILRQPSERLRSKKNNEVYIVFYAVKVRKEYAGQVEAIVEQYVSQEDVKQWYRVSKKKDRKLAKKETSLFSVVSFINYIAMRIIEQSKIDGGGILSYMACVVIMLTGAFLTSKCYQEMQKESGHLRLISMGLAIIGIGVIIYAVFSFFSLLR</sequence>
<feature type="transmembrane region" description="Helical" evidence="1">
    <location>
        <begin position="161"/>
        <end position="185"/>
    </location>
</feature>
<keyword evidence="1" id="KW-0472">Membrane</keyword>
<evidence type="ECO:0000313" key="3">
    <source>
        <dbReference type="Proteomes" id="UP000030487"/>
    </source>
</evidence>
<name>A0ABR4XX86_9BACI</name>
<comment type="caution">
    <text evidence="2">The sequence shown here is derived from an EMBL/GenBank/DDBJ whole genome shotgun (WGS) entry which is preliminary data.</text>
</comment>
<evidence type="ECO:0000256" key="1">
    <source>
        <dbReference type="SAM" id="Phobius"/>
    </source>
</evidence>
<keyword evidence="1" id="KW-1133">Transmembrane helix</keyword>
<feature type="transmembrane region" description="Helical" evidence="1">
    <location>
        <begin position="130"/>
        <end position="149"/>
    </location>
</feature>